<dbReference type="Gene3D" id="3.40.50.10540">
    <property type="entry name" value="Crotonobetainyl-coa:carnitine coa-transferase, domain 1"/>
    <property type="match status" value="1"/>
</dbReference>
<dbReference type="AlphaFoldDB" id="A0A644XWF9"/>
<dbReference type="PANTHER" id="PTHR48207:SF3">
    <property type="entry name" value="SUCCINATE--HYDROXYMETHYLGLUTARATE COA-TRANSFERASE"/>
    <property type="match status" value="1"/>
</dbReference>
<dbReference type="GO" id="GO:0008410">
    <property type="term" value="F:CoA-transferase activity"/>
    <property type="evidence" value="ECO:0007669"/>
    <property type="project" value="TreeGrafter"/>
</dbReference>
<sequence>MENNLALRNIRVLDLTRVLAGPYCTMYLADLGAEVIKIEIPGTGDDTRKFPPFKNGESLYYCNVNRNKKGVTLNLKDGEGKALFKEMVKNADVVVENYRPGVMEKLGLGYDVLKEVNPRIVYAAVSGFGFYGPLHNRPGYDIIAQAMSGIMSLTGESGGGPIRTGSAIGDLVGGLNTCIGILAALNARQLTGKGQRVDVSLVDGLVSFLETNTQRYQANGVQPPRMGNRYPSVAPYDSFKAKDGEFVIGCGNDKLFALLCTKVIGHPELVDDERYNEPAKRLERQAELKSVIEEWSVNYTIEEAVNQSLSTGVPAAPIYDIKAVMENDHIANVREMFIDCEHPVAGHLRINGNPVKLMDSMPKLRAPAPTLGQDNEAVYEKVFGISADRLRRLKEKGVV</sequence>
<dbReference type="InterPro" id="IPR050483">
    <property type="entry name" value="CoA-transferase_III_domain"/>
</dbReference>
<dbReference type="Gene3D" id="3.30.1540.10">
    <property type="entry name" value="formyl-coa transferase, domain 3"/>
    <property type="match status" value="1"/>
</dbReference>
<dbReference type="SUPFAM" id="SSF89796">
    <property type="entry name" value="CoA-transferase family III (CaiB/BaiF)"/>
    <property type="match status" value="1"/>
</dbReference>
<name>A0A644XWF9_9ZZZZ</name>
<dbReference type="InterPro" id="IPR003673">
    <property type="entry name" value="CoA-Trfase_fam_III"/>
</dbReference>
<comment type="caution">
    <text evidence="2">The sequence shown here is derived from an EMBL/GenBank/DDBJ whole genome shotgun (WGS) entry which is preliminary data.</text>
</comment>
<dbReference type="PANTHER" id="PTHR48207">
    <property type="entry name" value="SUCCINATE--HYDROXYMETHYLGLUTARATE COA-TRANSFERASE"/>
    <property type="match status" value="1"/>
</dbReference>
<gene>
    <name evidence="2" type="primary">uctC_7</name>
    <name evidence="2" type="ORF">SDC9_66428</name>
</gene>
<dbReference type="EMBL" id="VSSQ01003288">
    <property type="protein sequence ID" value="MPM20001.1"/>
    <property type="molecule type" value="Genomic_DNA"/>
</dbReference>
<evidence type="ECO:0000256" key="1">
    <source>
        <dbReference type="ARBA" id="ARBA00022679"/>
    </source>
</evidence>
<evidence type="ECO:0000313" key="2">
    <source>
        <dbReference type="EMBL" id="MPM20001.1"/>
    </source>
</evidence>
<organism evidence="2">
    <name type="scientific">bioreactor metagenome</name>
    <dbReference type="NCBI Taxonomy" id="1076179"/>
    <lineage>
        <taxon>unclassified sequences</taxon>
        <taxon>metagenomes</taxon>
        <taxon>ecological metagenomes</taxon>
    </lineage>
</organism>
<dbReference type="Pfam" id="PF02515">
    <property type="entry name" value="CoA_transf_3"/>
    <property type="match status" value="1"/>
</dbReference>
<proteinExistence type="predicted"/>
<dbReference type="EC" id="2.8.3.19" evidence="2"/>
<dbReference type="InterPro" id="IPR023606">
    <property type="entry name" value="CoA-Trfase_III_dom_1_sf"/>
</dbReference>
<dbReference type="InterPro" id="IPR044855">
    <property type="entry name" value="CoA-Trfase_III_dom3_sf"/>
</dbReference>
<reference evidence="2" key="1">
    <citation type="submission" date="2019-08" db="EMBL/GenBank/DDBJ databases">
        <authorList>
            <person name="Kucharzyk K."/>
            <person name="Murdoch R.W."/>
            <person name="Higgins S."/>
            <person name="Loffler F."/>
        </authorList>
    </citation>
    <scope>NUCLEOTIDE SEQUENCE</scope>
</reference>
<accession>A0A644XWF9</accession>
<protein>
    <submittedName>
        <fullName evidence="2">Acetyl-CoA:oxalate CoA-transferase</fullName>
        <ecNumber evidence="2">2.8.3.19</ecNumber>
    </submittedName>
</protein>
<keyword evidence="1 2" id="KW-0808">Transferase</keyword>